<name>A0ABU4G9R4_9BACL</name>
<dbReference type="EMBL" id="JAUBDI010000005">
    <property type="protein sequence ID" value="MDW0113132.1"/>
    <property type="molecule type" value="Genomic_DNA"/>
</dbReference>
<proteinExistence type="predicted"/>
<dbReference type="Proteomes" id="UP001282284">
    <property type="component" value="Unassembled WGS sequence"/>
</dbReference>
<keyword evidence="4" id="KW-1185">Reference proteome</keyword>
<gene>
    <name evidence="3" type="ORF">QT711_08030</name>
</gene>
<dbReference type="PROSITE" id="PS51272">
    <property type="entry name" value="SLH"/>
    <property type="match status" value="3"/>
</dbReference>
<evidence type="ECO:0000313" key="4">
    <source>
        <dbReference type="Proteomes" id="UP001282284"/>
    </source>
</evidence>
<dbReference type="PANTHER" id="PTHR43308">
    <property type="entry name" value="OUTER MEMBRANE PROTEIN ALPHA-RELATED"/>
    <property type="match status" value="1"/>
</dbReference>
<comment type="caution">
    <text evidence="3">The sequence shown here is derived from an EMBL/GenBank/DDBJ whole genome shotgun (WGS) entry which is preliminary data.</text>
</comment>
<dbReference type="InterPro" id="IPR051465">
    <property type="entry name" value="Cell_Envelope_Struct_Comp"/>
</dbReference>
<feature type="domain" description="SLH" evidence="2">
    <location>
        <begin position="24"/>
        <end position="81"/>
    </location>
</feature>
<dbReference type="RefSeq" id="WP_317943283.1">
    <property type="nucleotide sequence ID" value="NZ_JAUBDI010000005.1"/>
</dbReference>
<feature type="signal peptide" evidence="1">
    <location>
        <begin position="1"/>
        <end position="23"/>
    </location>
</feature>
<sequence>MKKLMITLLVMFLVFPMFGNKQAAANVFNDVPANHVFSKEISFLLTKGVISSSGPFGVNEHVNRVEVAVMISRALGLNGDKVTTPFKDVPKSSEFSGYINSAVQSGIIQGYSDGTFRPNEAVTRGQMAIFIARAFKLSMESPLEFKDVNPKTASYSAIKKIVKANITTGYSDKSFRPNDPLTRGQISAFIARAMQKYPDIGIGTYVIPGINFTMSPSQVEKVETAKLLNKVVDGNKTSLIYEVEKFKYNAHLTYSFIDGKLTSMVYDLDPGKKYNLSWNEMMYLHAIIHGRAEKELGTADIVQPIKGTSVVTYWNKGTYSVLLSVKKDKTHTAVQLIYRDVVPF</sequence>
<accession>A0ABU4G9R4</accession>
<evidence type="ECO:0000259" key="2">
    <source>
        <dbReference type="PROSITE" id="PS51272"/>
    </source>
</evidence>
<dbReference type="PANTHER" id="PTHR43308:SF5">
    <property type="entry name" value="S-LAYER PROTEIN _ PEPTIDOGLYCAN ENDO-BETA-N-ACETYLGLUCOSAMINIDASE"/>
    <property type="match status" value="1"/>
</dbReference>
<feature type="domain" description="SLH" evidence="2">
    <location>
        <begin position="146"/>
        <end position="204"/>
    </location>
</feature>
<evidence type="ECO:0000313" key="3">
    <source>
        <dbReference type="EMBL" id="MDW0113132.1"/>
    </source>
</evidence>
<dbReference type="InterPro" id="IPR001119">
    <property type="entry name" value="SLH_dom"/>
</dbReference>
<dbReference type="Pfam" id="PF00395">
    <property type="entry name" value="SLH"/>
    <property type="match status" value="2"/>
</dbReference>
<organism evidence="3 4">
    <name type="scientific">Sporosarcina saromensis</name>
    <dbReference type="NCBI Taxonomy" id="359365"/>
    <lineage>
        <taxon>Bacteria</taxon>
        <taxon>Bacillati</taxon>
        <taxon>Bacillota</taxon>
        <taxon>Bacilli</taxon>
        <taxon>Bacillales</taxon>
        <taxon>Caryophanaceae</taxon>
        <taxon>Sporosarcina</taxon>
    </lineage>
</organism>
<reference evidence="3 4" key="1">
    <citation type="submission" date="2023-06" db="EMBL/GenBank/DDBJ databases">
        <title>Sporosarcina sp. nov., isolated from Korean traditional fermented seafood 'Jeotgal'.</title>
        <authorList>
            <person name="Yang A.I."/>
            <person name="Shin N.-R."/>
        </authorList>
    </citation>
    <scope>NUCLEOTIDE SEQUENCE [LARGE SCALE GENOMIC DNA]</scope>
    <source>
        <strain evidence="3 4">KCTC13119</strain>
    </source>
</reference>
<keyword evidence="1" id="KW-0732">Signal</keyword>
<feature type="chain" id="PRO_5045175334" evidence="1">
    <location>
        <begin position="24"/>
        <end position="344"/>
    </location>
</feature>
<protein>
    <submittedName>
        <fullName evidence="3">S-layer homology domain-containing protein</fullName>
    </submittedName>
</protein>
<feature type="domain" description="SLH" evidence="2">
    <location>
        <begin position="82"/>
        <end position="145"/>
    </location>
</feature>
<evidence type="ECO:0000256" key="1">
    <source>
        <dbReference type="SAM" id="SignalP"/>
    </source>
</evidence>